<dbReference type="PANTHER" id="PTHR38011">
    <property type="entry name" value="DIHYDROFOLATE REDUCTASE FAMILY PROTEIN (AFU_ORTHOLOGUE AFUA_8G06820)"/>
    <property type="match status" value="1"/>
</dbReference>
<dbReference type="PANTHER" id="PTHR38011:SF11">
    <property type="entry name" value="2,5-DIAMINO-6-RIBOSYLAMINO-4(3H)-PYRIMIDINONE 5'-PHOSPHATE REDUCTASE"/>
    <property type="match status" value="1"/>
</dbReference>
<proteinExistence type="predicted"/>
<evidence type="ECO:0000313" key="3">
    <source>
        <dbReference type="Proteomes" id="UP000630805"/>
    </source>
</evidence>
<dbReference type="EMBL" id="JABXWT010000018">
    <property type="protein sequence ID" value="NVO58088.1"/>
    <property type="molecule type" value="Genomic_DNA"/>
</dbReference>
<evidence type="ECO:0000259" key="1">
    <source>
        <dbReference type="Pfam" id="PF01872"/>
    </source>
</evidence>
<accession>A0ABX2PV73</accession>
<dbReference type="Gene3D" id="3.40.430.10">
    <property type="entry name" value="Dihydrofolate Reductase, subunit A"/>
    <property type="match status" value="1"/>
</dbReference>
<sequence>MPTGHIMMAMSLDGFVARPDHRLDWLEKQPTKDEDHGFVAFQDGVDVIVMGSGSYRTVRDFGEWPYTKPVVVLSRSMTANDIPEDLRDKLEVSDKAPADLMKNFDARGFNRVYVDGGAIIRSFLKAGMVEDMRITLVPILIGDGIRLFGETQGDVDLELVSVNNFPSGLVDLEYKLRTT</sequence>
<name>A0ABX2PV73_9RHOB</name>
<reference evidence="2 3" key="1">
    <citation type="submission" date="2020-06" db="EMBL/GenBank/DDBJ databases">
        <authorList>
            <person name="Cao W.R."/>
        </authorList>
    </citation>
    <scope>NUCLEOTIDE SEQUENCE [LARGE SCALE GENOMIC DNA]</scope>
    <source>
        <strain evidence="2 3">B1Z28</strain>
    </source>
</reference>
<gene>
    <name evidence="2" type="ORF">HW561_20045</name>
</gene>
<dbReference type="InterPro" id="IPR002734">
    <property type="entry name" value="RibDG_C"/>
</dbReference>
<keyword evidence="3" id="KW-1185">Reference proteome</keyword>
<feature type="domain" description="Bacterial bifunctional deaminase-reductase C-terminal" evidence="1">
    <location>
        <begin position="6"/>
        <end position="170"/>
    </location>
</feature>
<dbReference type="SUPFAM" id="SSF53597">
    <property type="entry name" value="Dihydrofolate reductase-like"/>
    <property type="match status" value="1"/>
</dbReference>
<dbReference type="Proteomes" id="UP000630805">
    <property type="component" value="Unassembled WGS sequence"/>
</dbReference>
<dbReference type="InterPro" id="IPR050765">
    <property type="entry name" value="Riboflavin_Biosynth_HTPR"/>
</dbReference>
<comment type="caution">
    <text evidence="2">The sequence shown here is derived from an EMBL/GenBank/DDBJ whole genome shotgun (WGS) entry which is preliminary data.</text>
</comment>
<protein>
    <submittedName>
        <fullName evidence="2">Dihydrofolate reductase family protein</fullName>
    </submittedName>
</protein>
<evidence type="ECO:0000313" key="2">
    <source>
        <dbReference type="EMBL" id="NVO58088.1"/>
    </source>
</evidence>
<dbReference type="Pfam" id="PF01872">
    <property type="entry name" value="RibD_C"/>
    <property type="match status" value="1"/>
</dbReference>
<dbReference type="InterPro" id="IPR024072">
    <property type="entry name" value="DHFR-like_dom_sf"/>
</dbReference>
<organism evidence="2 3">
    <name type="scientific">Ruegeria haliotis</name>
    <dbReference type="NCBI Taxonomy" id="2747601"/>
    <lineage>
        <taxon>Bacteria</taxon>
        <taxon>Pseudomonadati</taxon>
        <taxon>Pseudomonadota</taxon>
        <taxon>Alphaproteobacteria</taxon>
        <taxon>Rhodobacterales</taxon>
        <taxon>Roseobacteraceae</taxon>
        <taxon>Ruegeria</taxon>
    </lineage>
</organism>
<dbReference type="RefSeq" id="WP_176867135.1">
    <property type="nucleotide sequence ID" value="NZ_JABXWT010000018.1"/>
</dbReference>